<feature type="domain" description="ABC transmembrane type-2" evidence="7">
    <location>
        <begin position="24"/>
        <end position="261"/>
    </location>
</feature>
<evidence type="ECO:0000256" key="2">
    <source>
        <dbReference type="ARBA" id="ARBA00022692"/>
    </source>
</evidence>
<sequence>MNTLLSDVAALTGRRLRATVRSPAKIVGVLLMPISLVLVLGFLFDGSITLPGGAPYVDYLTAGVAAQVGLTLVATSGLGIADDLAGGLADRFRSLPIPRSAVLLGHTLSDLALAAAGIGATTAIAYTIGWRIHSGLLPGLAGFGLLLLFAYAMLWLGALIGLTTSGAEAISAIAALVMVVGSFVSNAFVPLRGLPGWLATVSAWNPVSSVVAACRRLWGNPDLVTAGAGFPQRNATLIALVVLAAILAVAIPAGTRIYRAGTAA</sequence>
<dbReference type="PIRSF" id="PIRSF006648">
    <property type="entry name" value="DrrB"/>
    <property type="match status" value="1"/>
</dbReference>
<dbReference type="PANTHER" id="PTHR43229:SF2">
    <property type="entry name" value="NODULATION PROTEIN J"/>
    <property type="match status" value="1"/>
</dbReference>
<evidence type="ECO:0000313" key="9">
    <source>
        <dbReference type="Proteomes" id="UP000399805"/>
    </source>
</evidence>
<dbReference type="InterPro" id="IPR047817">
    <property type="entry name" value="ABC2_TM_bact-type"/>
</dbReference>
<keyword evidence="6" id="KW-0813">Transport</keyword>
<dbReference type="EMBL" id="CABVGP010000002">
    <property type="protein sequence ID" value="VVJ22214.1"/>
    <property type="molecule type" value="Genomic_DNA"/>
</dbReference>
<dbReference type="Pfam" id="PF01061">
    <property type="entry name" value="ABC2_membrane"/>
    <property type="match status" value="1"/>
</dbReference>
<feature type="transmembrane region" description="Helical" evidence="6">
    <location>
        <begin position="56"/>
        <end position="81"/>
    </location>
</feature>
<organism evidence="8 9">
    <name type="scientific">Amycolatopsis camponoti</name>
    <dbReference type="NCBI Taxonomy" id="2606593"/>
    <lineage>
        <taxon>Bacteria</taxon>
        <taxon>Bacillati</taxon>
        <taxon>Actinomycetota</taxon>
        <taxon>Actinomycetes</taxon>
        <taxon>Pseudonocardiales</taxon>
        <taxon>Pseudonocardiaceae</taxon>
        <taxon>Amycolatopsis</taxon>
    </lineage>
</organism>
<feature type="transmembrane region" description="Helical" evidence="6">
    <location>
        <begin position="237"/>
        <end position="258"/>
    </location>
</feature>
<feature type="transmembrane region" description="Helical" evidence="6">
    <location>
        <begin position="169"/>
        <end position="189"/>
    </location>
</feature>
<comment type="similarity">
    <text evidence="6">Belongs to the ABC-2 integral membrane protein family.</text>
</comment>
<keyword evidence="5" id="KW-0046">Antibiotic resistance</keyword>
<dbReference type="GO" id="GO:0140359">
    <property type="term" value="F:ABC-type transporter activity"/>
    <property type="evidence" value="ECO:0007669"/>
    <property type="project" value="InterPro"/>
</dbReference>
<dbReference type="PROSITE" id="PS51012">
    <property type="entry name" value="ABC_TM2"/>
    <property type="match status" value="1"/>
</dbReference>
<keyword evidence="4 6" id="KW-0472">Membrane</keyword>
<proteinExistence type="inferred from homology"/>
<feature type="transmembrane region" description="Helical" evidence="6">
    <location>
        <begin position="102"/>
        <end position="128"/>
    </location>
</feature>
<dbReference type="InterPro" id="IPR013525">
    <property type="entry name" value="ABC2_TM"/>
</dbReference>
<evidence type="ECO:0000256" key="3">
    <source>
        <dbReference type="ARBA" id="ARBA00022989"/>
    </source>
</evidence>
<keyword evidence="3 6" id="KW-1133">Transmembrane helix</keyword>
<dbReference type="InterPro" id="IPR051784">
    <property type="entry name" value="Nod_factor_ABC_transporter"/>
</dbReference>
<dbReference type="Proteomes" id="UP000399805">
    <property type="component" value="Unassembled WGS sequence"/>
</dbReference>
<name>A0A6I8LVU1_9PSEU</name>
<dbReference type="AlphaFoldDB" id="A0A6I8LVU1"/>
<keyword evidence="9" id="KW-1185">Reference proteome</keyword>
<feature type="transmembrane region" description="Helical" evidence="6">
    <location>
        <begin position="140"/>
        <end position="162"/>
    </location>
</feature>
<evidence type="ECO:0000256" key="6">
    <source>
        <dbReference type="RuleBase" id="RU361157"/>
    </source>
</evidence>
<evidence type="ECO:0000256" key="1">
    <source>
        <dbReference type="ARBA" id="ARBA00004141"/>
    </source>
</evidence>
<protein>
    <recommendedName>
        <fullName evidence="6">Transport permease protein</fullName>
    </recommendedName>
</protein>
<comment type="subcellular location">
    <subcellularLocation>
        <location evidence="6">Cell membrane</location>
        <topology evidence="6">Multi-pass membrane protein</topology>
    </subcellularLocation>
    <subcellularLocation>
        <location evidence="1">Membrane</location>
        <topology evidence="1">Multi-pass membrane protein</topology>
    </subcellularLocation>
</comment>
<reference evidence="8 9" key="1">
    <citation type="submission" date="2019-09" db="EMBL/GenBank/DDBJ databases">
        <authorList>
            <person name="Leyn A S."/>
        </authorList>
    </citation>
    <scope>NUCLEOTIDE SEQUENCE [LARGE SCALE GENOMIC DNA]</scope>
    <source>
        <strain evidence="8">AA231_1</strain>
    </source>
</reference>
<dbReference type="PANTHER" id="PTHR43229">
    <property type="entry name" value="NODULATION PROTEIN J"/>
    <property type="match status" value="1"/>
</dbReference>
<dbReference type="GO" id="GO:0046677">
    <property type="term" value="P:response to antibiotic"/>
    <property type="evidence" value="ECO:0007669"/>
    <property type="project" value="UniProtKB-KW"/>
</dbReference>
<gene>
    <name evidence="8" type="ORF">AA23TX_07225</name>
</gene>
<evidence type="ECO:0000256" key="5">
    <source>
        <dbReference type="ARBA" id="ARBA00023251"/>
    </source>
</evidence>
<dbReference type="GO" id="GO:0043190">
    <property type="term" value="C:ATP-binding cassette (ABC) transporter complex"/>
    <property type="evidence" value="ECO:0007669"/>
    <property type="project" value="InterPro"/>
</dbReference>
<dbReference type="InterPro" id="IPR000412">
    <property type="entry name" value="ABC_2_transport"/>
</dbReference>
<feature type="transmembrane region" description="Helical" evidence="6">
    <location>
        <begin position="24"/>
        <end position="44"/>
    </location>
</feature>
<dbReference type="RefSeq" id="WP_155546998.1">
    <property type="nucleotide sequence ID" value="NZ_CABVGP010000002.1"/>
</dbReference>
<evidence type="ECO:0000256" key="4">
    <source>
        <dbReference type="ARBA" id="ARBA00023136"/>
    </source>
</evidence>
<evidence type="ECO:0000259" key="7">
    <source>
        <dbReference type="PROSITE" id="PS51012"/>
    </source>
</evidence>
<accession>A0A6I8LVU1</accession>
<keyword evidence="2 6" id="KW-0812">Transmembrane</keyword>
<evidence type="ECO:0000313" key="8">
    <source>
        <dbReference type="EMBL" id="VVJ22214.1"/>
    </source>
</evidence>
<keyword evidence="6" id="KW-1003">Cell membrane</keyword>